<reference evidence="3" key="1">
    <citation type="submission" date="2021-01" db="EMBL/GenBank/DDBJ databases">
        <authorList>
            <person name="Corre E."/>
            <person name="Pelletier E."/>
            <person name="Niang G."/>
            <person name="Scheremetjew M."/>
            <person name="Finn R."/>
            <person name="Kale V."/>
            <person name="Holt S."/>
            <person name="Cochrane G."/>
            <person name="Meng A."/>
            <person name="Brown T."/>
            <person name="Cohen L."/>
        </authorList>
    </citation>
    <scope>NUCLEOTIDE SEQUENCE</scope>
    <source>
        <strain evidence="3">Isolate 1302-5</strain>
    </source>
</reference>
<organism evidence="3">
    <name type="scientific">Odontella aurita</name>
    <dbReference type="NCBI Taxonomy" id="265563"/>
    <lineage>
        <taxon>Eukaryota</taxon>
        <taxon>Sar</taxon>
        <taxon>Stramenopiles</taxon>
        <taxon>Ochrophyta</taxon>
        <taxon>Bacillariophyta</taxon>
        <taxon>Mediophyceae</taxon>
        <taxon>Biddulphiophycidae</taxon>
        <taxon>Eupodiscales</taxon>
        <taxon>Odontellaceae</taxon>
        <taxon>Odontella</taxon>
    </lineage>
</organism>
<dbReference type="PANTHER" id="PTHR34966:SF1">
    <property type="entry name" value="OS04G0508100 PROTEIN"/>
    <property type="match status" value="1"/>
</dbReference>
<dbReference type="AlphaFoldDB" id="A0A6U6IHD6"/>
<evidence type="ECO:0000256" key="1">
    <source>
        <dbReference type="SAM" id="MobiDB-lite"/>
    </source>
</evidence>
<dbReference type="EMBL" id="HBKQ01044664">
    <property type="protein sequence ID" value="CAE2268969.1"/>
    <property type="molecule type" value="Transcribed_RNA"/>
</dbReference>
<proteinExistence type="predicted"/>
<dbReference type="PANTHER" id="PTHR34966">
    <property type="entry name" value="OSJNBA0043L24.15 PROTEIN"/>
    <property type="match status" value="1"/>
</dbReference>
<name>A0A6U6IHD6_9STRA</name>
<dbReference type="EMBL" id="HBKQ01044665">
    <property type="protein sequence ID" value="CAE2268970.1"/>
    <property type="molecule type" value="Transcribed_RNA"/>
</dbReference>
<gene>
    <name evidence="2" type="ORF">OAUR00152_LOCUS30783</name>
    <name evidence="3" type="ORF">OAUR00152_LOCUS30784</name>
</gene>
<feature type="region of interest" description="Disordered" evidence="1">
    <location>
        <begin position="67"/>
        <end position="88"/>
    </location>
</feature>
<evidence type="ECO:0000313" key="3">
    <source>
        <dbReference type="EMBL" id="CAE2268970.1"/>
    </source>
</evidence>
<protein>
    <submittedName>
        <fullName evidence="3">Uncharacterized protein</fullName>
    </submittedName>
</protein>
<accession>A0A6U6IHD6</accession>
<sequence length="112" mass="12125">MNQFIQRVANYIANEVLIKGLANSRTFQRFAVRTDKHITEMKGKGTNTLNEAMDELHKTATETAFSSGSKVGMHTSAKSSVPTGPPQPPLRGFAGFLRAFGAEIKKDLGLGS</sequence>
<evidence type="ECO:0000313" key="2">
    <source>
        <dbReference type="EMBL" id="CAE2268969.1"/>
    </source>
</evidence>